<evidence type="ECO:0008006" key="4">
    <source>
        <dbReference type="Google" id="ProtNLM"/>
    </source>
</evidence>
<dbReference type="EMBL" id="CP030280">
    <property type="protein sequence ID" value="AWY99141.1"/>
    <property type="molecule type" value="Genomic_DNA"/>
</dbReference>
<sequence length="143" mass="16274">MDSQTRNLLRECSLGCKMAINSFNQIRDYVEDEKLKELMDTYDKKHKEYEEQAGKMLKEAGIEEKEPGVVTSVFSRISTDIKLLKNADSSQIAKLLMDGCNMGLQSLGGFLHQYKNASGQSISLAENIRKTEEKLMKEVQEFL</sequence>
<keyword evidence="3" id="KW-1185">Reference proteome</keyword>
<name>A0A2Z4UDP5_9FIRM</name>
<dbReference type="Proteomes" id="UP000250003">
    <property type="component" value="Chromosome"/>
</dbReference>
<protein>
    <recommendedName>
        <fullName evidence="4">DUF2383 domain-containing protein</fullName>
    </recommendedName>
</protein>
<evidence type="ECO:0000313" key="2">
    <source>
        <dbReference type="EMBL" id="AWY99141.1"/>
    </source>
</evidence>
<dbReference type="AlphaFoldDB" id="A0A2Z4UDP5"/>
<feature type="coiled-coil region" evidence="1">
    <location>
        <begin position="32"/>
        <end position="59"/>
    </location>
</feature>
<dbReference type="RefSeq" id="WP_111920586.1">
    <property type="nucleotide sequence ID" value="NZ_CP030280.1"/>
</dbReference>
<accession>A0A2Z4UDP5</accession>
<dbReference type="KEGG" id="blau:DQQ01_14585"/>
<dbReference type="OrthoDB" id="1651292at2"/>
<reference evidence="3" key="1">
    <citation type="submission" date="2018-06" db="EMBL/GenBank/DDBJ databases">
        <title>Description of Blautia argi sp. nov., a new anaerobic isolated from dog feces.</title>
        <authorList>
            <person name="Chang Y.-H."/>
            <person name="Paek J."/>
            <person name="Shin Y."/>
        </authorList>
    </citation>
    <scope>NUCLEOTIDE SEQUENCE [LARGE SCALE GENOMIC DNA]</scope>
    <source>
        <strain evidence="3">KCTC 15426</strain>
    </source>
</reference>
<evidence type="ECO:0000313" key="3">
    <source>
        <dbReference type="Proteomes" id="UP000250003"/>
    </source>
</evidence>
<gene>
    <name evidence="2" type="ORF">DQQ01_14585</name>
</gene>
<evidence type="ECO:0000256" key="1">
    <source>
        <dbReference type="SAM" id="Coils"/>
    </source>
</evidence>
<organism evidence="2 3">
    <name type="scientific">Blautia argi</name>
    <dbReference type="NCBI Taxonomy" id="1912897"/>
    <lineage>
        <taxon>Bacteria</taxon>
        <taxon>Bacillati</taxon>
        <taxon>Bacillota</taxon>
        <taxon>Clostridia</taxon>
        <taxon>Lachnospirales</taxon>
        <taxon>Lachnospiraceae</taxon>
        <taxon>Blautia</taxon>
    </lineage>
</organism>
<keyword evidence="1" id="KW-0175">Coiled coil</keyword>
<dbReference type="InterPro" id="IPR012347">
    <property type="entry name" value="Ferritin-like"/>
</dbReference>
<dbReference type="Gene3D" id="1.20.1260.10">
    <property type="match status" value="1"/>
</dbReference>
<proteinExistence type="predicted"/>